<evidence type="ECO:0000313" key="3">
    <source>
        <dbReference type="Proteomes" id="UP000255469"/>
    </source>
</evidence>
<dbReference type="Proteomes" id="UP000255469">
    <property type="component" value="Unassembled WGS sequence"/>
</dbReference>
<dbReference type="Pfam" id="PF09820">
    <property type="entry name" value="AAA-ATPase_like"/>
    <property type="match status" value="1"/>
</dbReference>
<reference evidence="2 3" key="1">
    <citation type="submission" date="2018-06" db="EMBL/GenBank/DDBJ databases">
        <authorList>
            <consortium name="Pathogen Informatics"/>
            <person name="Doyle S."/>
        </authorList>
    </citation>
    <scope>NUCLEOTIDE SEQUENCE [LARGE SCALE GENOMIC DNA]</scope>
    <source>
        <strain evidence="2 3">NCTC13067</strain>
    </source>
</reference>
<evidence type="ECO:0000313" key="2">
    <source>
        <dbReference type="EMBL" id="SUB93800.1"/>
    </source>
</evidence>
<dbReference type="InterPro" id="IPR018631">
    <property type="entry name" value="AAA-ATPase-like_dom"/>
</dbReference>
<accession>A0A379EC29</accession>
<dbReference type="RefSeq" id="WP_029216372.1">
    <property type="nucleotide sequence ID" value="NZ_CAUVPN010000012.1"/>
</dbReference>
<dbReference type="EMBL" id="UGTM01000002">
    <property type="protein sequence ID" value="SUB93800.1"/>
    <property type="molecule type" value="Genomic_DNA"/>
</dbReference>
<proteinExistence type="predicted"/>
<organism evidence="2 3">
    <name type="scientific">Prevotella denticola</name>
    <dbReference type="NCBI Taxonomy" id="28129"/>
    <lineage>
        <taxon>Bacteria</taxon>
        <taxon>Pseudomonadati</taxon>
        <taxon>Bacteroidota</taxon>
        <taxon>Bacteroidia</taxon>
        <taxon>Bacteroidales</taxon>
        <taxon>Prevotellaceae</taxon>
        <taxon>Prevotella</taxon>
    </lineage>
</organism>
<sequence>MKYPIGIQSFERIRQDGYAYVDKTREIYQLTSKGKYYFLGRPRRFGKSLLLSTLEAYYSGRRDLFRGLYIDTVEKEWEVHPILHLDLNTANYKEPDSLDAVLNNSLTEWEKLYGAEPSETTAPLRFKGIVERAAKLTGQKTVILIDEYDKPLLQNMTNAVQQEHFHNSLKAFYSVLKTQDRYIEFALLTGVTKFSKVSVFSDQNNLNDISMDRAYATICGITEEEIDTCFKDSVEELARANGLTIEETRARLKELYDGYHFTPTSAGIYNPFSVLCTFSKQEFNNYWFEMSTPTFLAEMLKNFKYRLPDLTKEQVAADVLNSIDSTSLNPVPIIYQSGYLTITGYNERFKRYRLGFPNKEVEEGFLNFLLPSYAPVEAKSEFDIIEFVNDVETGNPQQFMERLRTLFADTDYKIVGNAELYFQNVLYLIFKIMGFYIQVERPTANGRMDAIIQTADYVYVIECKLDKTADEALRQIEDNAYARPFAMDRRKLFKIGVNFSTKTRGIESYKIQ</sequence>
<dbReference type="AlphaFoldDB" id="A0A379EC29"/>
<evidence type="ECO:0000259" key="1">
    <source>
        <dbReference type="Pfam" id="PF09820"/>
    </source>
</evidence>
<dbReference type="PANTHER" id="PTHR34825">
    <property type="entry name" value="CONSERVED PROTEIN, WITH A WEAK D-GALACTARATE DEHYDRATASE/ALTRONATE HYDROLASE DOMAIN"/>
    <property type="match status" value="1"/>
</dbReference>
<dbReference type="InterPro" id="IPR012547">
    <property type="entry name" value="PDDEXK_9"/>
</dbReference>
<feature type="domain" description="AAA-ATPase-like" evidence="1">
    <location>
        <begin position="4"/>
        <end position="200"/>
    </location>
</feature>
<dbReference type="Pfam" id="PF08011">
    <property type="entry name" value="PDDEXK_9"/>
    <property type="match status" value="1"/>
</dbReference>
<protein>
    <submittedName>
        <fullName evidence="2">Predicted AAA-ATPase</fullName>
    </submittedName>
</protein>
<dbReference type="PANTHER" id="PTHR34825:SF1">
    <property type="entry name" value="AAA-ATPASE-LIKE DOMAIN-CONTAINING PROTEIN"/>
    <property type="match status" value="1"/>
</dbReference>
<gene>
    <name evidence="2" type="ORF">NCTC13067_01652</name>
</gene>
<name>A0A379EC29_9BACT</name>